<dbReference type="RefSeq" id="WP_072554689.1">
    <property type="nucleotide sequence ID" value="NZ_CP018155.1"/>
</dbReference>
<keyword evidence="2" id="KW-1185">Reference proteome</keyword>
<dbReference type="Proteomes" id="UP000181898">
    <property type="component" value="Chromosome"/>
</dbReference>
<dbReference type="OrthoDB" id="1436858at2"/>
<gene>
    <name evidence="1" type="ORF">LPB136_02825</name>
</gene>
<reference evidence="1 2" key="1">
    <citation type="submission" date="2016-11" db="EMBL/GenBank/DDBJ databases">
        <title>Tenacibaculum sp. LPB0136, isolated from marine environment.</title>
        <authorList>
            <person name="Kim E."/>
            <person name="Yi H."/>
        </authorList>
    </citation>
    <scope>NUCLEOTIDE SEQUENCE [LARGE SCALE GENOMIC DNA]</scope>
    <source>
        <strain evidence="1 2">LPB0136</strain>
    </source>
</reference>
<organism evidence="1 2">
    <name type="scientific">Tenacibaculum todarodis</name>
    <dbReference type="NCBI Taxonomy" id="1850252"/>
    <lineage>
        <taxon>Bacteria</taxon>
        <taxon>Pseudomonadati</taxon>
        <taxon>Bacteroidota</taxon>
        <taxon>Flavobacteriia</taxon>
        <taxon>Flavobacteriales</taxon>
        <taxon>Flavobacteriaceae</taxon>
        <taxon>Tenacibaculum</taxon>
    </lineage>
</organism>
<protein>
    <submittedName>
        <fullName evidence="1">Uncharacterized protein</fullName>
    </submittedName>
</protein>
<dbReference type="STRING" id="1850252.LPB136_02825"/>
<sequence length="187" mass="20920">MKNIFKLASVLLISLVFIKCGNGGKFDVAKGKVGQLTTKTTVQELETIFKNDSIVKILSEGAKGDNYFQDDDEYEIYEKGGKHLLTITPKEQLDSTSTLKSIKILDERFKTASGLNLKSTFEEINANNIINKVETSFSSASLFLDELNATIAIDKEELGIKENNMQKVSKEQIPDLAKIKSFIIWFN</sequence>
<evidence type="ECO:0000313" key="1">
    <source>
        <dbReference type="EMBL" id="APG64364.1"/>
    </source>
</evidence>
<dbReference type="AlphaFoldDB" id="A0A1L3JGX6"/>
<name>A0A1L3JGX6_9FLAO</name>
<dbReference type="KEGG" id="ten:LPB136_02825"/>
<accession>A0A1L3JGX6</accession>
<evidence type="ECO:0000313" key="2">
    <source>
        <dbReference type="Proteomes" id="UP000181898"/>
    </source>
</evidence>
<proteinExistence type="predicted"/>
<dbReference type="EMBL" id="CP018155">
    <property type="protein sequence ID" value="APG64364.1"/>
    <property type="molecule type" value="Genomic_DNA"/>
</dbReference>